<accession>A0ABV8JCX9</accession>
<evidence type="ECO:0000313" key="2">
    <source>
        <dbReference type="EMBL" id="MFC4076621.1"/>
    </source>
</evidence>
<sequence>MTGWFPFNDQRGIALPFVLAVSVLLFILLTAALSQLFRSGHTVSAEWKTLRAQYAAESGLARIQNHLCTSRKNITPITTRINGIQAKTQVEGRARNAIRLVSVARGRGIKQTIRVEVDRETCQIREWSR</sequence>
<keyword evidence="1" id="KW-0812">Transmembrane</keyword>
<keyword evidence="1" id="KW-0472">Membrane</keyword>
<dbReference type="RefSeq" id="WP_380703725.1">
    <property type="nucleotide sequence ID" value="NZ_JBHSAP010000009.1"/>
</dbReference>
<evidence type="ECO:0000313" key="3">
    <source>
        <dbReference type="Proteomes" id="UP001595843"/>
    </source>
</evidence>
<dbReference type="Proteomes" id="UP001595843">
    <property type="component" value="Unassembled WGS sequence"/>
</dbReference>
<feature type="transmembrane region" description="Helical" evidence="1">
    <location>
        <begin position="12"/>
        <end position="33"/>
    </location>
</feature>
<keyword evidence="3" id="KW-1185">Reference proteome</keyword>
<protein>
    <submittedName>
        <fullName evidence="2">Uncharacterized protein</fullName>
    </submittedName>
</protein>
<gene>
    <name evidence="2" type="ORF">ACFOUO_07340</name>
</gene>
<keyword evidence="1" id="KW-1133">Transmembrane helix</keyword>
<comment type="caution">
    <text evidence="2">The sequence shown here is derived from an EMBL/GenBank/DDBJ whole genome shotgun (WGS) entry which is preliminary data.</text>
</comment>
<name>A0ABV8JCX9_9BACL</name>
<evidence type="ECO:0000256" key="1">
    <source>
        <dbReference type="SAM" id="Phobius"/>
    </source>
</evidence>
<dbReference type="EMBL" id="JBHSAP010000009">
    <property type="protein sequence ID" value="MFC4076621.1"/>
    <property type="molecule type" value="Genomic_DNA"/>
</dbReference>
<proteinExistence type="predicted"/>
<organism evidence="2 3">
    <name type="scientific">Salinithrix halophila</name>
    <dbReference type="NCBI Taxonomy" id="1485204"/>
    <lineage>
        <taxon>Bacteria</taxon>
        <taxon>Bacillati</taxon>
        <taxon>Bacillota</taxon>
        <taxon>Bacilli</taxon>
        <taxon>Bacillales</taxon>
        <taxon>Thermoactinomycetaceae</taxon>
        <taxon>Salinithrix</taxon>
    </lineage>
</organism>
<reference evidence="3" key="1">
    <citation type="journal article" date="2019" name="Int. J. Syst. Evol. Microbiol.">
        <title>The Global Catalogue of Microorganisms (GCM) 10K type strain sequencing project: providing services to taxonomists for standard genome sequencing and annotation.</title>
        <authorList>
            <consortium name="The Broad Institute Genomics Platform"/>
            <consortium name="The Broad Institute Genome Sequencing Center for Infectious Disease"/>
            <person name="Wu L."/>
            <person name="Ma J."/>
        </authorList>
    </citation>
    <scope>NUCLEOTIDE SEQUENCE [LARGE SCALE GENOMIC DNA]</scope>
    <source>
        <strain evidence="3">IBRC-M 10813</strain>
    </source>
</reference>